<evidence type="ECO:0000256" key="1">
    <source>
        <dbReference type="SAM" id="MobiDB-lite"/>
    </source>
</evidence>
<feature type="domain" description="LiaF transmembrane" evidence="4">
    <location>
        <begin position="20"/>
        <end position="107"/>
    </location>
</feature>
<evidence type="ECO:0000313" key="5">
    <source>
        <dbReference type="EMBL" id="PWA12176.1"/>
    </source>
</evidence>
<dbReference type="PIRSF" id="PIRSF031509">
    <property type="entry name" value="Cell_wall_LiaF/YvqF"/>
    <property type="match status" value="1"/>
</dbReference>
<dbReference type="InterPro" id="IPR016975">
    <property type="entry name" value="Cell_wall_LiaF"/>
</dbReference>
<evidence type="ECO:0000256" key="2">
    <source>
        <dbReference type="SAM" id="Phobius"/>
    </source>
</evidence>
<feature type="region of interest" description="Disordered" evidence="1">
    <location>
        <begin position="107"/>
        <end position="127"/>
    </location>
</feature>
<dbReference type="EMBL" id="QCZG01000011">
    <property type="protein sequence ID" value="PWA12176.1"/>
    <property type="molecule type" value="Genomic_DNA"/>
</dbReference>
<comment type="caution">
    <text evidence="5">The sequence shown here is derived from an EMBL/GenBank/DDBJ whole genome shotgun (WGS) entry which is preliminary data.</text>
</comment>
<sequence>MKITVSGRKENAMRTSMKRFAGMVIVLIGIMIFINSLNVHTAIVRFILPLIFTGIGLYFYQRSSRVLAGVFIGIAIVLFLNINLFALFIAAVMMYFGYNMLKKQNTNDKKHEPSPNSEDSIENHVTDSSARRSLFGEFHMMNDRYELEDLTISHGIGDVKIDLTKAIIPAGETVLVVSGWIGDIDIYVPYDLDVSINASVTIGELEVFGNKQSGISRSLSKRTESYTSAEKKVKLILSLTIGDIDVRYL</sequence>
<dbReference type="OrthoDB" id="2351415at2"/>
<protein>
    <submittedName>
        <fullName evidence="5">Uncharacterized protein</fullName>
    </submittedName>
</protein>
<feature type="transmembrane region" description="Helical" evidence="2">
    <location>
        <begin position="20"/>
        <end position="37"/>
    </location>
</feature>
<dbReference type="GO" id="GO:0016020">
    <property type="term" value="C:membrane"/>
    <property type="evidence" value="ECO:0007669"/>
    <property type="project" value="InterPro"/>
</dbReference>
<dbReference type="AlphaFoldDB" id="A0A2U1K3T7"/>
<dbReference type="InterPro" id="IPR024425">
    <property type="entry name" value="LiaF-like_C"/>
</dbReference>
<accession>A0A2U1K3T7</accession>
<dbReference type="NCBIfam" id="NF040535">
    <property type="entry name" value="LiaF_C_term"/>
    <property type="match status" value="1"/>
</dbReference>
<dbReference type="Pfam" id="PF09922">
    <property type="entry name" value="LiaF-like_C"/>
    <property type="match status" value="1"/>
</dbReference>
<dbReference type="Proteomes" id="UP000245998">
    <property type="component" value="Unassembled WGS sequence"/>
</dbReference>
<dbReference type="Pfam" id="PF22570">
    <property type="entry name" value="LiaF-TM"/>
    <property type="match status" value="1"/>
</dbReference>
<keyword evidence="2" id="KW-1133">Transmembrane helix</keyword>
<keyword evidence="6" id="KW-1185">Reference proteome</keyword>
<evidence type="ECO:0000313" key="6">
    <source>
        <dbReference type="Proteomes" id="UP000245998"/>
    </source>
</evidence>
<gene>
    <name evidence="5" type="ORF">DCC39_07005</name>
</gene>
<dbReference type="InterPro" id="IPR054331">
    <property type="entry name" value="LiaF_TM"/>
</dbReference>
<proteinExistence type="predicted"/>
<evidence type="ECO:0000259" key="3">
    <source>
        <dbReference type="Pfam" id="PF09922"/>
    </source>
</evidence>
<feature type="domain" description="Cell wall-active antibiotics response LiaF-like C-terminal" evidence="3">
    <location>
        <begin position="135"/>
        <end position="246"/>
    </location>
</feature>
<reference evidence="5 6" key="1">
    <citation type="submission" date="2018-04" db="EMBL/GenBank/DDBJ databases">
        <title>Camelliibacillus theae gen. nov., sp. nov., isolated from Pu'er tea.</title>
        <authorList>
            <person name="Niu L."/>
        </authorList>
    </citation>
    <scope>NUCLEOTIDE SEQUENCE [LARGE SCALE GENOMIC DNA]</scope>
    <source>
        <strain evidence="5 6">T8</strain>
    </source>
</reference>
<feature type="transmembrane region" description="Helical" evidence="2">
    <location>
        <begin position="67"/>
        <end position="98"/>
    </location>
</feature>
<name>A0A2U1K3T7_9BACI</name>
<dbReference type="InterPro" id="IPR047793">
    <property type="entry name" value="LiaF_C"/>
</dbReference>
<keyword evidence="2" id="KW-0812">Transmembrane</keyword>
<evidence type="ECO:0000259" key="4">
    <source>
        <dbReference type="Pfam" id="PF22570"/>
    </source>
</evidence>
<organism evidence="5 6">
    <name type="scientific">Pueribacillus theae</name>
    <dbReference type="NCBI Taxonomy" id="2171751"/>
    <lineage>
        <taxon>Bacteria</taxon>
        <taxon>Bacillati</taxon>
        <taxon>Bacillota</taxon>
        <taxon>Bacilli</taxon>
        <taxon>Bacillales</taxon>
        <taxon>Bacillaceae</taxon>
        <taxon>Pueribacillus</taxon>
    </lineage>
</organism>
<keyword evidence="2" id="KW-0472">Membrane</keyword>
<feature type="transmembrane region" description="Helical" evidence="2">
    <location>
        <begin position="43"/>
        <end position="60"/>
    </location>
</feature>